<dbReference type="PANTHER" id="PTHR43179:SF7">
    <property type="entry name" value="RHAMNOSYLTRANSFERASE WBBL"/>
    <property type="match status" value="1"/>
</dbReference>
<evidence type="ECO:0000313" key="2">
    <source>
        <dbReference type="EMBL" id="MBE9191777.1"/>
    </source>
</evidence>
<proteinExistence type="predicted"/>
<organism evidence="2 3">
    <name type="scientific">Gloeocapsopsis crepidinum LEGE 06123</name>
    <dbReference type="NCBI Taxonomy" id="588587"/>
    <lineage>
        <taxon>Bacteria</taxon>
        <taxon>Bacillati</taxon>
        <taxon>Cyanobacteriota</taxon>
        <taxon>Cyanophyceae</taxon>
        <taxon>Oscillatoriophycideae</taxon>
        <taxon>Chroococcales</taxon>
        <taxon>Chroococcaceae</taxon>
        <taxon>Gloeocapsopsis</taxon>
    </lineage>
</organism>
<dbReference type="CDD" id="cd04184">
    <property type="entry name" value="GT2_RfbC_Mx_like"/>
    <property type="match status" value="1"/>
</dbReference>
<dbReference type="SUPFAM" id="SSF53448">
    <property type="entry name" value="Nucleotide-diphospho-sugar transferases"/>
    <property type="match status" value="2"/>
</dbReference>
<reference evidence="2 3" key="1">
    <citation type="submission" date="2020-10" db="EMBL/GenBank/DDBJ databases">
        <authorList>
            <person name="Castelo-Branco R."/>
            <person name="Eusebio N."/>
            <person name="Adriana R."/>
            <person name="Vieira A."/>
            <person name="Brugerolle De Fraissinette N."/>
            <person name="Rezende De Castro R."/>
            <person name="Schneider M.P."/>
            <person name="Vasconcelos V."/>
            <person name="Leao P.N."/>
        </authorList>
    </citation>
    <scope>NUCLEOTIDE SEQUENCE [LARGE SCALE GENOMIC DNA]</scope>
    <source>
        <strain evidence="2 3">LEGE 06123</strain>
    </source>
</reference>
<dbReference type="InterPro" id="IPR001173">
    <property type="entry name" value="Glyco_trans_2-like"/>
</dbReference>
<accession>A0ABR9UU32</accession>
<feature type="domain" description="Glycosyltransferase 2-like" evidence="1">
    <location>
        <begin position="237"/>
        <end position="397"/>
    </location>
</feature>
<dbReference type="Gene3D" id="3.90.550.10">
    <property type="entry name" value="Spore Coat Polysaccharide Biosynthesis Protein SpsA, Chain A"/>
    <property type="match status" value="2"/>
</dbReference>
<dbReference type="InterPro" id="IPR029044">
    <property type="entry name" value="Nucleotide-diphossugar_trans"/>
</dbReference>
<name>A0ABR9UU32_9CHRO</name>
<dbReference type="EMBL" id="JADEWN010000039">
    <property type="protein sequence ID" value="MBE9191777.1"/>
    <property type="molecule type" value="Genomic_DNA"/>
</dbReference>
<gene>
    <name evidence="2" type="ORF">IQ230_15750</name>
</gene>
<keyword evidence="3" id="KW-1185">Reference proteome</keyword>
<dbReference type="Proteomes" id="UP000651156">
    <property type="component" value="Unassembled WGS sequence"/>
</dbReference>
<sequence length="766" mass="86014">MQNTALAPISSAASDLLGVRDLKEIKFNAAPKTLNGCFDSIDGVNPTAIEVPHATPLIARGWAILPEEEKAADCVIITHGKNRQLVAVAPVNSERADVAQAFSITAYQNSGWSVKLNLADFPAGKIHLNAWAYSATRNEATLLSLASTSVKSRSLLSRLKHYFAVLRVKGTRYVLSRALEKIYYKLDIAPTATEVETIAAPYQEQYARWLSKNFPRAADLKKMAETVEIFPYRPAISIIMPVYNPPEQFLQAAIASVLEQVYPYWELCIADDASTKPYVKSVLEEYASKDARIKVVFRAENGHISQASNSALELATGEFVALLDHDDCLTPDALYEVALLLNRHPEADMIYSDEDKIDTQNRLKDPFFKPEWCPDSFLSRMYTCHLGTYRRSLIEQIGGFRVGYEGSQDYDLVLRLTEKTANIFHIPKILYHWRIHPESTAAGVASVKSYAQLAAEKAIAEALTRRNEPGKVTGIPEFPGNYSVRYEISHYKRVSIIIPTRNLGNILNKCLESIFQKSTYPNYEVIVIDNGSTEVKTLNIISQWLEQQPEHFKCYPLDVPFNYSQLNNYAASKAEGDYLLFLNNDTEVVTPDWIEAMVEQAQRSSIGAVGALLLYPDNSIQHAGVVLGLGGVAAHSHRYFPATTPGYVCQVKTINNYSAITGACLMCRREVFAEIGGFDETLAVAYNDIDLCLKMSNLGYRNIYLPHVVLYHYESKSRGYEDTPEKITRLHKEADYLLSKWQEIVDNDPCYNPNLTRDREDYSIKI</sequence>
<evidence type="ECO:0000259" key="1">
    <source>
        <dbReference type="Pfam" id="PF00535"/>
    </source>
</evidence>
<dbReference type="Pfam" id="PF00535">
    <property type="entry name" value="Glycos_transf_2"/>
    <property type="match status" value="2"/>
</dbReference>
<dbReference type="RefSeq" id="WP_193932919.1">
    <property type="nucleotide sequence ID" value="NZ_CAWPMZ010000071.1"/>
</dbReference>
<evidence type="ECO:0000313" key="3">
    <source>
        <dbReference type="Proteomes" id="UP000651156"/>
    </source>
</evidence>
<dbReference type="PANTHER" id="PTHR43179">
    <property type="entry name" value="RHAMNOSYLTRANSFERASE WBBL"/>
    <property type="match status" value="1"/>
</dbReference>
<feature type="domain" description="Glycosyltransferase 2-like" evidence="1">
    <location>
        <begin position="495"/>
        <end position="675"/>
    </location>
</feature>
<dbReference type="CDD" id="cd04186">
    <property type="entry name" value="GT_2_like_c"/>
    <property type="match status" value="1"/>
</dbReference>
<protein>
    <submittedName>
        <fullName evidence="2">Glycosyltransferase family 2 protein</fullName>
    </submittedName>
</protein>
<comment type="caution">
    <text evidence="2">The sequence shown here is derived from an EMBL/GenBank/DDBJ whole genome shotgun (WGS) entry which is preliminary data.</text>
</comment>